<protein>
    <submittedName>
        <fullName evidence="2">Uncharacterized protein</fullName>
    </submittedName>
</protein>
<gene>
    <name evidence="2" type="ORF">GCM10010285_40890</name>
</gene>
<feature type="region of interest" description="Disordered" evidence="1">
    <location>
        <begin position="1"/>
        <end position="80"/>
    </location>
</feature>
<reference evidence="3" key="1">
    <citation type="journal article" date="2019" name="Int. J. Syst. Evol. Microbiol.">
        <title>The Global Catalogue of Microorganisms (GCM) 10K type strain sequencing project: providing services to taxonomists for standard genome sequencing and annotation.</title>
        <authorList>
            <consortium name="The Broad Institute Genomics Platform"/>
            <consortium name="The Broad Institute Genome Sequencing Center for Infectious Disease"/>
            <person name="Wu L."/>
            <person name="Ma J."/>
        </authorList>
    </citation>
    <scope>NUCLEOTIDE SEQUENCE [LARGE SCALE GENOMIC DNA]</scope>
    <source>
        <strain evidence="3">JCM 4416</strain>
    </source>
</reference>
<dbReference type="EMBL" id="BMTX01000012">
    <property type="protein sequence ID" value="GGS57291.1"/>
    <property type="molecule type" value="Genomic_DNA"/>
</dbReference>
<dbReference type="Proteomes" id="UP000597853">
    <property type="component" value="Unassembled WGS sequence"/>
</dbReference>
<accession>A0ABQ2T845</accession>
<name>A0ABQ2T845_STREZ</name>
<keyword evidence="3" id="KW-1185">Reference proteome</keyword>
<organism evidence="2 3">
    <name type="scientific">Streptomyces pseudogriseolus</name>
    <name type="common">Streptomyces gancidicus</name>
    <name type="synonym">Streptomyces rubiginosus</name>
    <dbReference type="NCBI Taxonomy" id="36817"/>
    <lineage>
        <taxon>Bacteria</taxon>
        <taxon>Bacillati</taxon>
        <taxon>Actinomycetota</taxon>
        <taxon>Actinomycetes</taxon>
        <taxon>Kitasatosporales</taxon>
        <taxon>Streptomycetaceae</taxon>
        <taxon>Streptomyces</taxon>
        <taxon>Streptomyces pseudogriseolus group</taxon>
    </lineage>
</organism>
<evidence type="ECO:0000256" key="1">
    <source>
        <dbReference type="SAM" id="MobiDB-lite"/>
    </source>
</evidence>
<sequence length="101" mass="10112">MPGDAPASAAVPPRTVPEGPDPANGPALNGIPRTAPRTAPRAARRTARRGTRRGTPGTGPRGGHPHGAPIHISGTRNLRSDSSYAAGSAFHIAACGAPLTV</sequence>
<feature type="compositionally biased region" description="Basic residues" evidence="1">
    <location>
        <begin position="42"/>
        <end position="52"/>
    </location>
</feature>
<proteinExistence type="predicted"/>
<evidence type="ECO:0000313" key="2">
    <source>
        <dbReference type="EMBL" id="GGS57291.1"/>
    </source>
</evidence>
<evidence type="ECO:0000313" key="3">
    <source>
        <dbReference type="Proteomes" id="UP000597853"/>
    </source>
</evidence>
<comment type="caution">
    <text evidence="2">The sequence shown here is derived from an EMBL/GenBank/DDBJ whole genome shotgun (WGS) entry which is preliminary data.</text>
</comment>
<feature type="compositionally biased region" description="Low complexity" evidence="1">
    <location>
        <begin position="32"/>
        <end position="41"/>
    </location>
</feature>